<dbReference type="Pfam" id="PF07808">
    <property type="entry name" value="RED_N"/>
    <property type="match status" value="1"/>
</dbReference>
<dbReference type="GO" id="GO:0005634">
    <property type="term" value="C:nucleus"/>
    <property type="evidence" value="ECO:0007669"/>
    <property type="project" value="UniProtKB-SubCell"/>
</dbReference>
<protein>
    <recommendedName>
        <fullName evidence="3">RED-like N-terminal domain-containing protein</fullName>
    </recommendedName>
</protein>
<evidence type="ECO:0000313" key="5">
    <source>
        <dbReference type="Proteomes" id="UP000316621"/>
    </source>
</evidence>
<dbReference type="PANTHER" id="PTHR12765">
    <property type="entry name" value="RED PROTEIN IK FACTOR CYTOKINE IK"/>
    <property type="match status" value="1"/>
</dbReference>
<accession>A0A4Y7I436</accession>
<dbReference type="InterPro" id="IPR027417">
    <property type="entry name" value="P-loop_NTPase"/>
</dbReference>
<evidence type="ECO:0000259" key="3">
    <source>
        <dbReference type="Pfam" id="PF07808"/>
    </source>
</evidence>
<dbReference type="Proteomes" id="UP000316621">
    <property type="component" value="Chromosome 1"/>
</dbReference>
<dbReference type="Gramene" id="RZC43504">
    <property type="protein sequence ID" value="RZC43504"/>
    <property type="gene ID" value="C5167_036453"/>
</dbReference>
<evidence type="ECO:0000256" key="1">
    <source>
        <dbReference type="ARBA" id="ARBA00004123"/>
    </source>
</evidence>
<comment type="subcellular location">
    <subcellularLocation>
        <location evidence="1">Nucleus</location>
    </subcellularLocation>
</comment>
<feature type="domain" description="RED-like N-terminal" evidence="3">
    <location>
        <begin position="20"/>
        <end position="48"/>
    </location>
</feature>
<dbReference type="InterPro" id="IPR039896">
    <property type="entry name" value="Red-like"/>
</dbReference>
<evidence type="ECO:0000313" key="4">
    <source>
        <dbReference type="EMBL" id="RZC43504.1"/>
    </source>
</evidence>
<dbReference type="STRING" id="3469.A0A4Y7I436"/>
<dbReference type="AlphaFoldDB" id="A0A4Y7I436"/>
<keyword evidence="2" id="KW-0539">Nucleus</keyword>
<dbReference type="EMBL" id="CM010715">
    <property type="protein sequence ID" value="RZC43504.1"/>
    <property type="molecule type" value="Genomic_DNA"/>
</dbReference>
<gene>
    <name evidence="4" type="ORF">C5167_036453</name>
</gene>
<name>A0A4Y7I436_PAPSO</name>
<organism evidence="4 5">
    <name type="scientific">Papaver somniferum</name>
    <name type="common">Opium poppy</name>
    <dbReference type="NCBI Taxonomy" id="3469"/>
    <lineage>
        <taxon>Eukaryota</taxon>
        <taxon>Viridiplantae</taxon>
        <taxon>Streptophyta</taxon>
        <taxon>Embryophyta</taxon>
        <taxon>Tracheophyta</taxon>
        <taxon>Spermatophyta</taxon>
        <taxon>Magnoliopsida</taxon>
        <taxon>Ranunculales</taxon>
        <taxon>Papaveraceae</taxon>
        <taxon>Papaveroideae</taxon>
        <taxon>Papaver</taxon>
    </lineage>
</organism>
<dbReference type="InterPro" id="IPR012916">
    <property type="entry name" value="RED_N"/>
</dbReference>
<evidence type="ECO:0000256" key="2">
    <source>
        <dbReference type="ARBA" id="ARBA00023242"/>
    </source>
</evidence>
<proteinExistence type="predicted"/>
<dbReference type="Gene3D" id="3.40.50.300">
    <property type="entry name" value="P-loop containing nucleotide triphosphate hydrolases"/>
    <property type="match status" value="1"/>
</dbReference>
<reference evidence="4 5" key="1">
    <citation type="journal article" date="2018" name="Science">
        <title>The opium poppy genome and morphinan production.</title>
        <authorList>
            <person name="Guo L."/>
            <person name="Winzer T."/>
            <person name="Yang X."/>
            <person name="Li Y."/>
            <person name="Ning Z."/>
            <person name="He Z."/>
            <person name="Teodor R."/>
            <person name="Lu Y."/>
            <person name="Bowser T.A."/>
            <person name="Graham I.A."/>
            <person name="Ye K."/>
        </authorList>
    </citation>
    <scope>NUCLEOTIDE SEQUENCE [LARGE SCALE GENOMIC DNA]</scope>
    <source>
        <strain evidence="5">cv. HN1</strain>
        <tissue evidence="4">Leaves</tissue>
    </source>
</reference>
<sequence>MVEPSAVKPWHCRWYGTELGDVEHTHLVKGLDFALLNKVRSEIKKPEEVKFVLVTVLLYYHLGEISSGVLAKIDLMDKGTDVVDGNVLIDILWVHQILEGKWYQLQFPWIGVVNRYQDNINIRSGSILQVPLIAGALHVRALFQDAKKKVPDSGSWNYKINGVKHNTDLTCGIKLGLMVTLRTSARLVG</sequence>
<keyword evidence="5" id="KW-1185">Reference proteome</keyword>